<evidence type="ECO:0000256" key="2">
    <source>
        <dbReference type="SAM" id="MobiDB-lite"/>
    </source>
</evidence>
<feature type="coiled-coil region" evidence="1">
    <location>
        <begin position="249"/>
        <end position="276"/>
    </location>
</feature>
<sequence length="380" mass="41719">MASTYTMVAYGSQGSTVRQLQNELNKRGYGLAEDGIFGKKTRSAVRDYQKKNGLTMVDGIAGDETWGSLLSAAAVQEPQFTPTAQGTFVTAAESTPRAEVTAGTARRLRELERGYTPSDEVTAARAYRDSVAAMEPGAYQSRFEEKLQELYDQIAGREAFDYDPEEDEAYRRYAKLYAAKGAAAMEDTLGKAASLTGGYGSSYAQSAGQQAYNGYLQELAALVPELRQAALAEYRQEGQALADQYSMLSQREKNDYARYQNERADWQKLLAAAQDEYESADSGDRKLYQTLLNHFSDKAEQERKLSASGARLTDSGDGTSSGESLSSTAADSLQRAVQNYLKRGNGDLAQSLASRYTARMTPAQRQRFERLFSGYGMTLA</sequence>
<accession>A0A8S5PCE5</accession>
<evidence type="ECO:0000256" key="1">
    <source>
        <dbReference type="SAM" id="Coils"/>
    </source>
</evidence>
<dbReference type="EMBL" id="BK015377">
    <property type="protein sequence ID" value="DAE03892.1"/>
    <property type="molecule type" value="Genomic_DNA"/>
</dbReference>
<keyword evidence="1" id="KW-0175">Coiled coil</keyword>
<proteinExistence type="predicted"/>
<feature type="compositionally biased region" description="Low complexity" evidence="2">
    <location>
        <begin position="312"/>
        <end position="329"/>
    </location>
</feature>
<dbReference type="InterPro" id="IPR036366">
    <property type="entry name" value="PGBDSf"/>
</dbReference>
<reference evidence="4" key="1">
    <citation type="journal article" date="2021" name="Proc. Natl. Acad. Sci. U.S.A.">
        <title>A Catalog of Tens of Thousands of Viruses from Human Metagenomes Reveals Hidden Associations with Chronic Diseases.</title>
        <authorList>
            <person name="Tisza M.J."/>
            <person name="Buck C.B."/>
        </authorList>
    </citation>
    <scope>NUCLEOTIDE SEQUENCE</scope>
    <source>
        <strain evidence="4">CtRrG7</strain>
    </source>
</reference>
<name>A0A8S5PCE5_9CAUD</name>
<evidence type="ECO:0000259" key="3">
    <source>
        <dbReference type="Pfam" id="PF01471"/>
    </source>
</evidence>
<feature type="domain" description="Peptidoglycan binding-like" evidence="3">
    <location>
        <begin position="13"/>
        <end position="69"/>
    </location>
</feature>
<evidence type="ECO:0000313" key="4">
    <source>
        <dbReference type="EMBL" id="DAE03892.1"/>
    </source>
</evidence>
<dbReference type="Gene3D" id="1.10.101.10">
    <property type="entry name" value="PGBD-like superfamily/PGBD"/>
    <property type="match status" value="1"/>
</dbReference>
<dbReference type="Pfam" id="PF01471">
    <property type="entry name" value="PG_binding_1"/>
    <property type="match status" value="1"/>
</dbReference>
<feature type="region of interest" description="Disordered" evidence="2">
    <location>
        <begin position="302"/>
        <end position="329"/>
    </location>
</feature>
<dbReference type="SUPFAM" id="SSF47090">
    <property type="entry name" value="PGBD-like"/>
    <property type="match status" value="1"/>
</dbReference>
<protein>
    <submittedName>
        <fullName evidence="4">Lysozyme family protein</fullName>
    </submittedName>
</protein>
<organism evidence="4">
    <name type="scientific">Myoviridae sp. ctRrG7</name>
    <dbReference type="NCBI Taxonomy" id="2825106"/>
    <lineage>
        <taxon>Viruses</taxon>
        <taxon>Duplodnaviria</taxon>
        <taxon>Heunggongvirae</taxon>
        <taxon>Uroviricota</taxon>
        <taxon>Caudoviricetes</taxon>
    </lineage>
</organism>
<dbReference type="InterPro" id="IPR002477">
    <property type="entry name" value="Peptidoglycan-bd-like"/>
</dbReference>
<dbReference type="InterPro" id="IPR036365">
    <property type="entry name" value="PGBD-like_sf"/>
</dbReference>